<dbReference type="InterPro" id="IPR043129">
    <property type="entry name" value="ATPase_NBD"/>
</dbReference>
<feature type="domain" description="Carbohydrate kinase FGGY C-terminal" evidence="6">
    <location>
        <begin position="275"/>
        <end position="472"/>
    </location>
</feature>
<keyword evidence="4 7" id="KW-0418">Kinase</keyword>
<dbReference type="PANTHER" id="PTHR43095">
    <property type="entry name" value="SUGAR KINASE"/>
    <property type="match status" value="1"/>
</dbReference>
<keyword evidence="2" id="KW-0119">Carbohydrate metabolism</keyword>
<evidence type="ECO:0000313" key="7">
    <source>
        <dbReference type="EMBL" id="MDY5154362.1"/>
    </source>
</evidence>
<evidence type="ECO:0000313" key="8">
    <source>
        <dbReference type="Proteomes" id="UP001281731"/>
    </source>
</evidence>
<dbReference type="RefSeq" id="WP_102165211.1">
    <property type="nucleotide sequence ID" value="NZ_CAMYCL010000015.1"/>
</dbReference>
<proteinExistence type="inferred from homology"/>
<name>A0AAW9HVK0_9ACTO</name>
<evidence type="ECO:0000256" key="1">
    <source>
        <dbReference type="ARBA" id="ARBA00009156"/>
    </source>
</evidence>
<reference evidence="7" key="1">
    <citation type="submission" date="2023-10" db="EMBL/GenBank/DDBJ databases">
        <title>Whole Genome based description of the genera Actinobaculum and Actinotignum reveals a complex phylogenetic relationship within the species included in the genus Actinotignum.</title>
        <authorList>
            <person name="Jensen C.S."/>
            <person name="Dargis R."/>
            <person name="Kemp M."/>
            <person name="Christensen J.J."/>
        </authorList>
    </citation>
    <scope>NUCLEOTIDE SEQUENCE</scope>
    <source>
        <strain evidence="7">SLA_B511</strain>
    </source>
</reference>
<dbReference type="GO" id="GO:0016301">
    <property type="term" value="F:kinase activity"/>
    <property type="evidence" value="ECO:0007669"/>
    <property type="project" value="UniProtKB-KW"/>
</dbReference>
<evidence type="ECO:0000256" key="4">
    <source>
        <dbReference type="ARBA" id="ARBA00022777"/>
    </source>
</evidence>
<dbReference type="InterPro" id="IPR050406">
    <property type="entry name" value="FGGY_Carb_Kinase"/>
</dbReference>
<dbReference type="InterPro" id="IPR018484">
    <property type="entry name" value="FGGY_N"/>
</dbReference>
<gene>
    <name evidence="7" type="ORF">R6G80_01275</name>
</gene>
<dbReference type="Gene3D" id="3.30.420.40">
    <property type="match status" value="2"/>
</dbReference>
<feature type="domain" description="Carbohydrate kinase FGGY N-terminal" evidence="5">
    <location>
        <begin position="17"/>
        <end position="238"/>
    </location>
</feature>
<sequence length="539" mass="57097">MPLGPDYAQILSSGQACLGIEFGSTRIKASLVTPDGEAFASGVHSWENRLVDGHWSYSLDAIWEGIAGAYASLVNECQEKYGVVATTYSALGISAMMHGYMAFDKDANLLVPFRTWRDTTTGRAAEALTAAFNFNIPLRWSIAHYYQAMLDKEPHVPSVDFFTTLAGYVHWKLTGKKVIGVGDASGMFPISDDGSTYVPEFIEKFNNIAGDGRNVADLLPEVLPAGADAGTLSEEGARLIDPSGKLQAGVLCAPPEGDAGTGMVATNAVRPRTGNVSVGTSIFLMAVLEKTLKNVHPELDIVTTPDGAQVAMVHCNNGADEMSRWVEMFREVGIALGAPDVSSDTIYAAMLGAALDGEPDAGGLLAYNNLSGEPVVNLTEGRPLITRAPWATLNLANFMRSQVYSTFAALAIGLEVLEKEDVHLDILSAHGGVFRTEKVAQRLLAAATHTPITVPDGASEGGSWGMAVLAAYVAYCKKNGAKTHALPDFLDEVVFASASNATISPSTVDERGFATFLAGYRQGLTIQSSAISALPPRAL</sequence>
<dbReference type="GO" id="GO:0042732">
    <property type="term" value="P:D-xylose metabolic process"/>
    <property type="evidence" value="ECO:0007669"/>
    <property type="project" value="UniProtKB-KW"/>
</dbReference>
<dbReference type="AlphaFoldDB" id="A0AAW9HVK0"/>
<organism evidence="7 8">
    <name type="scientific">Actinotignum urinale</name>
    <dbReference type="NCBI Taxonomy" id="190146"/>
    <lineage>
        <taxon>Bacteria</taxon>
        <taxon>Bacillati</taxon>
        <taxon>Actinomycetota</taxon>
        <taxon>Actinomycetes</taxon>
        <taxon>Actinomycetales</taxon>
        <taxon>Actinomycetaceae</taxon>
        <taxon>Actinotignum</taxon>
    </lineage>
</organism>
<dbReference type="CDD" id="cd07809">
    <property type="entry name" value="ASKHA_NBD_FGGY_BaXK-like"/>
    <property type="match status" value="1"/>
</dbReference>
<accession>A0AAW9HVK0</accession>
<evidence type="ECO:0000256" key="3">
    <source>
        <dbReference type="ARBA" id="ARBA00022679"/>
    </source>
</evidence>
<comment type="caution">
    <text evidence="7">The sequence shown here is derived from an EMBL/GenBank/DDBJ whole genome shotgun (WGS) entry which is preliminary data.</text>
</comment>
<dbReference type="PANTHER" id="PTHR43095:SF5">
    <property type="entry name" value="XYLULOSE KINASE"/>
    <property type="match status" value="1"/>
</dbReference>
<dbReference type="Pfam" id="PF00370">
    <property type="entry name" value="FGGY_N"/>
    <property type="match status" value="1"/>
</dbReference>
<dbReference type="Pfam" id="PF02782">
    <property type="entry name" value="FGGY_C"/>
    <property type="match status" value="1"/>
</dbReference>
<keyword evidence="3" id="KW-0808">Transferase</keyword>
<dbReference type="SUPFAM" id="SSF53067">
    <property type="entry name" value="Actin-like ATPase domain"/>
    <property type="match status" value="2"/>
</dbReference>
<evidence type="ECO:0000259" key="6">
    <source>
        <dbReference type="Pfam" id="PF02782"/>
    </source>
</evidence>
<comment type="similarity">
    <text evidence="1">Belongs to the FGGY kinase family.</text>
</comment>
<dbReference type="InterPro" id="IPR018485">
    <property type="entry name" value="FGGY_C"/>
</dbReference>
<dbReference type="EMBL" id="JAWNGC010000001">
    <property type="protein sequence ID" value="MDY5154362.1"/>
    <property type="molecule type" value="Genomic_DNA"/>
</dbReference>
<dbReference type="Proteomes" id="UP001281731">
    <property type="component" value="Unassembled WGS sequence"/>
</dbReference>
<evidence type="ECO:0000256" key="2">
    <source>
        <dbReference type="ARBA" id="ARBA00022629"/>
    </source>
</evidence>
<protein>
    <submittedName>
        <fullName evidence="7">FGGY-family carbohydrate kinase</fullName>
    </submittedName>
</protein>
<keyword evidence="2" id="KW-0859">Xylose metabolism</keyword>
<evidence type="ECO:0000259" key="5">
    <source>
        <dbReference type="Pfam" id="PF00370"/>
    </source>
</evidence>